<proteinExistence type="predicted"/>
<evidence type="ECO:0008006" key="3">
    <source>
        <dbReference type="Google" id="ProtNLM"/>
    </source>
</evidence>
<accession>T1K7C5</accession>
<dbReference type="PANTHER" id="PTHR23088">
    <property type="entry name" value="NITRILASE-RELATED"/>
    <property type="match status" value="1"/>
</dbReference>
<dbReference type="Gene3D" id="3.60.110.10">
    <property type="entry name" value="Carbon-nitrogen hydrolase"/>
    <property type="match status" value="1"/>
</dbReference>
<dbReference type="STRING" id="32264.T1K7C5"/>
<dbReference type="Proteomes" id="UP000015104">
    <property type="component" value="Unassembled WGS sequence"/>
</dbReference>
<dbReference type="InterPro" id="IPR036526">
    <property type="entry name" value="C-N_Hydrolase_sf"/>
</dbReference>
<protein>
    <recommendedName>
        <fullName evidence="3">CN hydrolase domain-containing protein</fullName>
    </recommendedName>
</protein>
<dbReference type="HOGENOM" id="CLU_1951521_0_0_1"/>
<dbReference type="EnsemblMetazoa" id="tetur06g03720.1">
    <property type="protein sequence ID" value="tetur06g03720.1"/>
    <property type="gene ID" value="tetur06g03720"/>
</dbReference>
<reference evidence="2" key="1">
    <citation type="submission" date="2011-08" db="EMBL/GenBank/DDBJ databases">
        <authorList>
            <person name="Rombauts S."/>
        </authorList>
    </citation>
    <scope>NUCLEOTIDE SEQUENCE</scope>
    <source>
        <strain evidence="2">London</strain>
    </source>
</reference>
<keyword evidence="2" id="KW-1185">Reference proteome</keyword>
<organism evidence="1 2">
    <name type="scientific">Tetranychus urticae</name>
    <name type="common">Two-spotted spider mite</name>
    <dbReference type="NCBI Taxonomy" id="32264"/>
    <lineage>
        <taxon>Eukaryota</taxon>
        <taxon>Metazoa</taxon>
        <taxon>Ecdysozoa</taxon>
        <taxon>Arthropoda</taxon>
        <taxon>Chelicerata</taxon>
        <taxon>Arachnida</taxon>
        <taxon>Acari</taxon>
        <taxon>Acariformes</taxon>
        <taxon>Trombidiformes</taxon>
        <taxon>Prostigmata</taxon>
        <taxon>Eleutherengona</taxon>
        <taxon>Raphignathae</taxon>
        <taxon>Tetranychoidea</taxon>
        <taxon>Tetranychidae</taxon>
        <taxon>Tetranychus</taxon>
    </lineage>
</organism>
<dbReference type="SUPFAM" id="SSF56317">
    <property type="entry name" value="Carbon-nitrogen hydrolase"/>
    <property type="match status" value="1"/>
</dbReference>
<sequence length="129" mass="14363">MKQQQMAILIAKNNCCRSADKDENYRMSEKLIREAFSHGSSTKDIKNYLAQSCNIWLSPDSFHEKRDYFGKDKASPLETPIGKLGLDICYDVTLSEYATSLTKAGASDTTYPSVFAISIYTGTNDISAL</sequence>
<dbReference type="EMBL" id="CAEY01001802">
    <property type="status" value="NOT_ANNOTATED_CDS"/>
    <property type="molecule type" value="Genomic_DNA"/>
</dbReference>
<name>T1K7C5_TETUR</name>
<evidence type="ECO:0000313" key="1">
    <source>
        <dbReference type="EnsemblMetazoa" id="tetur06g03720.1"/>
    </source>
</evidence>
<reference evidence="1" key="2">
    <citation type="submission" date="2015-06" db="UniProtKB">
        <authorList>
            <consortium name="EnsemblMetazoa"/>
        </authorList>
    </citation>
    <scope>IDENTIFICATION</scope>
</reference>
<evidence type="ECO:0000313" key="2">
    <source>
        <dbReference type="Proteomes" id="UP000015104"/>
    </source>
</evidence>
<dbReference type="PANTHER" id="PTHR23088:SF27">
    <property type="entry name" value="DEAMINATED GLUTATHIONE AMIDASE"/>
    <property type="match status" value="1"/>
</dbReference>
<dbReference type="AlphaFoldDB" id="T1K7C5"/>